<evidence type="ECO:0000313" key="4">
    <source>
        <dbReference type="Proteomes" id="UP000432015"/>
    </source>
</evidence>
<dbReference type="Pfam" id="PF00561">
    <property type="entry name" value="Abhydrolase_1"/>
    <property type="match status" value="1"/>
</dbReference>
<gene>
    <name evidence="3" type="ORF">GNZ18_13530</name>
</gene>
<dbReference type="InterPro" id="IPR029058">
    <property type="entry name" value="AB_hydrolase_fold"/>
</dbReference>
<dbReference type="PANTHER" id="PTHR43798:SF31">
    <property type="entry name" value="AB HYDROLASE SUPERFAMILY PROTEIN YCLE"/>
    <property type="match status" value="1"/>
</dbReference>
<dbReference type="RefSeq" id="WP_156216730.1">
    <property type="nucleotide sequence ID" value="NZ_WOFH01000004.1"/>
</dbReference>
<dbReference type="Gene3D" id="3.40.50.1820">
    <property type="entry name" value="alpha/beta hydrolase"/>
    <property type="match status" value="1"/>
</dbReference>
<comment type="caution">
    <text evidence="3">The sequence shown here is derived from an EMBL/GenBank/DDBJ whole genome shotgun (WGS) entry which is preliminary data.</text>
</comment>
<evidence type="ECO:0000313" key="3">
    <source>
        <dbReference type="EMBL" id="MUN37620.1"/>
    </source>
</evidence>
<sequence length="272" mass="30301">MFIEANDGTRLAYEDHGQGRPIVLLASWVLHSDMWEYQIPFLVEHGYRCVTLDRRGHGRSDRPSTGYDLTTSADDLAVLLEHLDLNDVILVGHSMGGAEVARYLARHGEDRVAGAAFVSAVLPFLKLTDDNPGGVPEAALLAILQAFRADRPKWFARQAQLWFATHLNEVSPAMVEHTIAQCLSASPWATAELFASAFHEDHRDDLRKLSIPALVVHGTLDSSARIEVTGRRTAELIPDADYKEYPTASHGIYFTHKDELNTDLLEFIKSRC</sequence>
<dbReference type="SUPFAM" id="SSF53474">
    <property type="entry name" value="alpha/beta-Hydrolases"/>
    <property type="match status" value="1"/>
</dbReference>
<dbReference type="GO" id="GO:0016787">
    <property type="term" value="F:hydrolase activity"/>
    <property type="evidence" value="ECO:0007669"/>
    <property type="project" value="UniProtKB-KW"/>
</dbReference>
<dbReference type="InterPro" id="IPR050266">
    <property type="entry name" value="AB_hydrolase_sf"/>
</dbReference>
<name>A0A7K1KZJ9_9ACTN</name>
<keyword evidence="4" id="KW-1185">Reference proteome</keyword>
<dbReference type="GO" id="GO:0016020">
    <property type="term" value="C:membrane"/>
    <property type="evidence" value="ECO:0007669"/>
    <property type="project" value="TreeGrafter"/>
</dbReference>
<evidence type="ECO:0000256" key="1">
    <source>
        <dbReference type="ARBA" id="ARBA00022801"/>
    </source>
</evidence>
<dbReference type="InterPro" id="IPR000073">
    <property type="entry name" value="AB_hydrolase_1"/>
</dbReference>
<dbReference type="AlphaFoldDB" id="A0A7K1KZJ9"/>
<dbReference type="PRINTS" id="PR00111">
    <property type="entry name" value="ABHYDROLASE"/>
</dbReference>
<keyword evidence="1 3" id="KW-0378">Hydrolase</keyword>
<dbReference type="EMBL" id="WOFH01000004">
    <property type="protein sequence ID" value="MUN37620.1"/>
    <property type="molecule type" value="Genomic_DNA"/>
</dbReference>
<reference evidence="3 4" key="1">
    <citation type="submission" date="2019-11" db="EMBL/GenBank/DDBJ databases">
        <authorList>
            <person name="Cao P."/>
        </authorList>
    </citation>
    <scope>NUCLEOTIDE SEQUENCE [LARGE SCALE GENOMIC DNA]</scope>
    <source>
        <strain evidence="3 4">NEAU-AAG5</strain>
    </source>
</reference>
<protein>
    <submittedName>
        <fullName evidence="3">Alpha/beta fold hydrolase</fullName>
    </submittedName>
</protein>
<organism evidence="3 4">
    <name type="scientific">Actinomadura litoris</name>
    <dbReference type="NCBI Taxonomy" id="2678616"/>
    <lineage>
        <taxon>Bacteria</taxon>
        <taxon>Bacillati</taxon>
        <taxon>Actinomycetota</taxon>
        <taxon>Actinomycetes</taxon>
        <taxon>Streptosporangiales</taxon>
        <taxon>Thermomonosporaceae</taxon>
        <taxon>Actinomadura</taxon>
    </lineage>
</organism>
<feature type="domain" description="AB hydrolase-1" evidence="2">
    <location>
        <begin position="21"/>
        <end position="256"/>
    </location>
</feature>
<dbReference type="PANTHER" id="PTHR43798">
    <property type="entry name" value="MONOACYLGLYCEROL LIPASE"/>
    <property type="match status" value="1"/>
</dbReference>
<proteinExistence type="predicted"/>
<evidence type="ECO:0000259" key="2">
    <source>
        <dbReference type="Pfam" id="PF00561"/>
    </source>
</evidence>
<dbReference type="Proteomes" id="UP000432015">
    <property type="component" value="Unassembled WGS sequence"/>
</dbReference>
<accession>A0A7K1KZJ9</accession>